<evidence type="ECO:0000313" key="3">
    <source>
        <dbReference type="Proteomes" id="UP000306113"/>
    </source>
</evidence>
<feature type="signal peptide" evidence="1">
    <location>
        <begin position="1"/>
        <end position="18"/>
    </location>
</feature>
<name>A0A4S3M989_9RHOB</name>
<keyword evidence="1" id="KW-0732">Signal</keyword>
<gene>
    <name evidence="2" type="ORF">E7681_10580</name>
</gene>
<comment type="caution">
    <text evidence="2">The sequence shown here is derived from an EMBL/GenBank/DDBJ whole genome shotgun (WGS) entry which is preliminary data.</text>
</comment>
<dbReference type="OrthoDB" id="573055at2"/>
<evidence type="ECO:0000256" key="1">
    <source>
        <dbReference type="SAM" id="SignalP"/>
    </source>
</evidence>
<dbReference type="RefSeq" id="WP_136339252.1">
    <property type="nucleotide sequence ID" value="NZ_SSMD01000004.1"/>
</dbReference>
<keyword evidence="3" id="KW-1185">Reference proteome</keyword>
<sequence length="118" mass="13380">MTRTFLLLLALGTAPALADAPEVKQVRAERSGMGWRINVTVQHPDVGWDHFADGWEVLDAAGHRLGYRELMHPHVAEQPFTRSLFDIMIPDGTREVFVRTRCSVGGWSKTLTRVELRR</sequence>
<dbReference type="Proteomes" id="UP000306113">
    <property type="component" value="Unassembled WGS sequence"/>
</dbReference>
<proteinExistence type="predicted"/>
<dbReference type="EMBL" id="SSMD01000004">
    <property type="protein sequence ID" value="THD74042.1"/>
    <property type="molecule type" value="Genomic_DNA"/>
</dbReference>
<dbReference type="AlphaFoldDB" id="A0A4S3M989"/>
<reference evidence="2 3" key="1">
    <citation type="submission" date="2019-04" db="EMBL/GenBank/DDBJ databases">
        <title>Draft genome sequence of Youngimonas vesicularis.</title>
        <authorList>
            <person name="Hameed A."/>
        </authorList>
    </citation>
    <scope>NUCLEOTIDE SEQUENCE [LARGE SCALE GENOMIC DNA]</scope>
    <source>
        <strain evidence="2 3">CC-AMW-E</strain>
    </source>
</reference>
<protein>
    <submittedName>
        <fullName evidence="2">Uncharacterized protein</fullName>
    </submittedName>
</protein>
<accession>A0A4S3M989</accession>
<organism evidence="2 3">
    <name type="scientific">Thalassobius vesicularis</name>
    <dbReference type="NCBI Taxonomy" id="1294297"/>
    <lineage>
        <taxon>Bacteria</taxon>
        <taxon>Pseudomonadati</taxon>
        <taxon>Pseudomonadota</taxon>
        <taxon>Alphaproteobacteria</taxon>
        <taxon>Rhodobacterales</taxon>
        <taxon>Roseobacteraceae</taxon>
        <taxon>Thalassovita</taxon>
    </lineage>
</organism>
<feature type="chain" id="PRO_5020647568" evidence="1">
    <location>
        <begin position="19"/>
        <end position="118"/>
    </location>
</feature>
<evidence type="ECO:0000313" key="2">
    <source>
        <dbReference type="EMBL" id="THD74042.1"/>
    </source>
</evidence>